<accession>A0A268EQT7</accession>
<dbReference type="PROSITE" id="PS51935">
    <property type="entry name" value="NLPC_P60"/>
    <property type="match status" value="1"/>
</dbReference>
<evidence type="ECO:0000259" key="6">
    <source>
        <dbReference type="PROSITE" id="PS51935"/>
    </source>
</evidence>
<dbReference type="Gene3D" id="2.30.30.40">
    <property type="entry name" value="SH3 Domains"/>
    <property type="match status" value="1"/>
</dbReference>
<dbReference type="AlphaFoldDB" id="A0A268EQT7"/>
<dbReference type="InterPro" id="IPR038765">
    <property type="entry name" value="Papain-like_cys_pep_sf"/>
</dbReference>
<dbReference type="Proteomes" id="UP000435177">
    <property type="component" value="Unassembled WGS sequence"/>
</dbReference>
<comment type="caution">
    <text evidence="8">The sequence shown here is derived from an EMBL/GenBank/DDBJ whole genome shotgun (WGS) entry which is preliminary data.</text>
</comment>
<keyword evidence="2" id="KW-0645">Protease</keyword>
<dbReference type="Gene3D" id="3.90.1720.10">
    <property type="entry name" value="endopeptidase domain like (from Nostoc punctiforme)"/>
    <property type="match status" value="1"/>
</dbReference>
<dbReference type="InterPro" id="IPR003646">
    <property type="entry name" value="SH3-like_bac-type"/>
</dbReference>
<dbReference type="PANTHER" id="PTHR47053:SF1">
    <property type="entry name" value="MUREIN DD-ENDOPEPTIDASE MEPH-RELATED"/>
    <property type="match status" value="1"/>
</dbReference>
<dbReference type="Proteomes" id="UP000215596">
    <property type="component" value="Unassembled WGS sequence"/>
</dbReference>
<proteinExistence type="inferred from homology"/>
<evidence type="ECO:0000256" key="3">
    <source>
        <dbReference type="ARBA" id="ARBA00022801"/>
    </source>
</evidence>
<feature type="domain" description="NlpC/P60" evidence="6">
    <location>
        <begin position="148"/>
        <end position="292"/>
    </location>
</feature>
<keyword evidence="3 8" id="KW-0378">Hydrolase</keyword>
<organism evidence="8 9">
    <name type="scientific">Paenibacillus campinasensis</name>
    <dbReference type="NCBI Taxonomy" id="66347"/>
    <lineage>
        <taxon>Bacteria</taxon>
        <taxon>Bacillati</taxon>
        <taxon>Bacillota</taxon>
        <taxon>Bacilli</taxon>
        <taxon>Bacillales</taxon>
        <taxon>Paenibacillaceae</taxon>
        <taxon>Paenibacillus</taxon>
    </lineage>
</organism>
<protein>
    <submittedName>
        <fullName evidence="8">Glycoside hydrolase</fullName>
    </submittedName>
    <submittedName>
        <fullName evidence="7">SH3 domain-containing protein</fullName>
    </submittedName>
</protein>
<dbReference type="GO" id="GO:0008234">
    <property type="term" value="F:cysteine-type peptidase activity"/>
    <property type="evidence" value="ECO:0007669"/>
    <property type="project" value="UniProtKB-KW"/>
</dbReference>
<evidence type="ECO:0000259" key="5">
    <source>
        <dbReference type="PROSITE" id="PS51781"/>
    </source>
</evidence>
<comment type="similarity">
    <text evidence="1">Belongs to the peptidase C40 family.</text>
</comment>
<evidence type="ECO:0000313" key="10">
    <source>
        <dbReference type="Proteomes" id="UP000435177"/>
    </source>
</evidence>
<dbReference type="GO" id="GO:0006508">
    <property type="term" value="P:proteolysis"/>
    <property type="evidence" value="ECO:0007669"/>
    <property type="project" value="UniProtKB-KW"/>
</dbReference>
<feature type="domain" description="SH3b" evidence="5">
    <location>
        <begin position="65"/>
        <end position="132"/>
    </location>
</feature>
<evidence type="ECO:0000256" key="2">
    <source>
        <dbReference type="ARBA" id="ARBA00022670"/>
    </source>
</evidence>
<evidence type="ECO:0000256" key="1">
    <source>
        <dbReference type="ARBA" id="ARBA00007074"/>
    </source>
</evidence>
<name>A0A268EQT7_9BACL</name>
<dbReference type="EMBL" id="NPBY01000045">
    <property type="protein sequence ID" value="PAD75492.1"/>
    <property type="molecule type" value="Genomic_DNA"/>
</dbReference>
<evidence type="ECO:0000313" key="9">
    <source>
        <dbReference type="Proteomes" id="UP000215596"/>
    </source>
</evidence>
<sequence>MRPGGQAGYNECGITRWVRNSNHARWGRSTILTKKGFKKLLAGTLLSAVVVGSYGHGFTSPVQAASTQSVTTGVANSNVYMRSQPSTSGKVVARVYKGDNVRILASNSSWYRIVDSKGNQGYASAKYITAQRTSSGSGSSGSKAPATNAAVERVINAGMKYLGTPYEFGSNRSSTRTFDCSDFVRRAFIEGAGITLPSNSRTQGAWIKDKGTDVYRLSELKRGDLVFFMSYRGSSASAYAGVDKSKQRITHVAIYLGDGKLLHTYSKQSGGVLVGDFSSSWQHRFLFGGSVL</sequence>
<dbReference type="SMART" id="SM00287">
    <property type="entry name" value="SH3b"/>
    <property type="match status" value="1"/>
</dbReference>
<evidence type="ECO:0000313" key="7">
    <source>
        <dbReference type="EMBL" id="MUG65487.1"/>
    </source>
</evidence>
<dbReference type="OrthoDB" id="9813118at2"/>
<keyword evidence="4" id="KW-0788">Thiol protease</keyword>
<reference evidence="8 9" key="1">
    <citation type="submission" date="2017-07" db="EMBL/GenBank/DDBJ databases">
        <title>Isolation and whole genome analysis of endospore-forming bacteria from heroin.</title>
        <authorList>
            <person name="Kalinowski J."/>
            <person name="Ahrens B."/>
            <person name="Al-Dilaimi A."/>
            <person name="Winkler A."/>
            <person name="Wibberg D."/>
            <person name="Schleenbecker U."/>
            <person name="Ruckert C."/>
            <person name="Wolfel R."/>
            <person name="Grass G."/>
        </authorList>
    </citation>
    <scope>NUCLEOTIDE SEQUENCE [LARGE SCALE GENOMIC DNA]</scope>
    <source>
        <strain evidence="8 9">7537-G1</strain>
    </source>
</reference>
<reference evidence="7 10" key="2">
    <citation type="submission" date="2019-11" db="EMBL/GenBank/DDBJ databases">
        <title>Draft genome sequences of five Paenibacillus species of dairy origin.</title>
        <authorList>
            <person name="Olajide A.M."/>
            <person name="Chen S."/>
            <person name="Lapointe G."/>
        </authorList>
    </citation>
    <scope>NUCLEOTIDE SEQUENCE [LARGE SCALE GENOMIC DNA]</scope>
    <source>
        <strain evidence="7 10">3CS1</strain>
    </source>
</reference>
<dbReference type="InterPro" id="IPR000064">
    <property type="entry name" value="NLP_P60_dom"/>
</dbReference>
<dbReference type="Pfam" id="PF00877">
    <property type="entry name" value="NLPC_P60"/>
    <property type="match status" value="1"/>
</dbReference>
<dbReference type="Pfam" id="PF08239">
    <property type="entry name" value="SH3_3"/>
    <property type="match status" value="1"/>
</dbReference>
<keyword evidence="10" id="KW-1185">Reference proteome</keyword>
<gene>
    <name evidence="8" type="ORF">CHH67_14880</name>
    <name evidence="7" type="ORF">GNP94_05630</name>
</gene>
<dbReference type="SUPFAM" id="SSF54001">
    <property type="entry name" value="Cysteine proteinases"/>
    <property type="match status" value="1"/>
</dbReference>
<dbReference type="EMBL" id="WOAA01000002">
    <property type="protein sequence ID" value="MUG65487.1"/>
    <property type="molecule type" value="Genomic_DNA"/>
</dbReference>
<evidence type="ECO:0000313" key="8">
    <source>
        <dbReference type="EMBL" id="PAD75492.1"/>
    </source>
</evidence>
<dbReference type="InterPro" id="IPR051202">
    <property type="entry name" value="Peptidase_C40"/>
</dbReference>
<dbReference type="PANTHER" id="PTHR47053">
    <property type="entry name" value="MUREIN DD-ENDOPEPTIDASE MEPH-RELATED"/>
    <property type="match status" value="1"/>
</dbReference>
<evidence type="ECO:0000256" key="4">
    <source>
        <dbReference type="ARBA" id="ARBA00022807"/>
    </source>
</evidence>
<dbReference type="PROSITE" id="PS51781">
    <property type="entry name" value="SH3B"/>
    <property type="match status" value="1"/>
</dbReference>